<keyword evidence="5" id="KW-0676">Redox-active center</keyword>
<keyword evidence="6" id="KW-1133">Transmembrane helix</keyword>
<evidence type="ECO:0000313" key="9">
    <source>
        <dbReference type="Proteomes" id="UP000228949"/>
    </source>
</evidence>
<dbReference type="Gene3D" id="3.40.30.10">
    <property type="entry name" value="Glutaredoxin"/>
    <property type="match status" value="1"/>
</dbReference>
<keyword evidence="2" id="KW-0732">Signal</keyword>
<keyword evidence="3" id="KW-0560">Oxidoreductase</keyword>
<protein>
    <recommendedName>
        <fullName evidence="7">Thioredoxin-like fold domain-containing protein</fullName>
    </recommendedName>
</protein>
<evidence type="ECO:0000256" key="5">
    <source>
        <dbReference type="ARBA" id="ARBA00023284"/>
    </source>
</evidence>
<evidence type="ECO:0000256" key="1">
    <source>
        <dbReference type="ARBA" id="ARBA00005791"/>
    </source>
</evidence>
<keyword evidence="6" id="KW-0472">Membrane</keyword>
<dbReference type="PANTHER" id="PTHR13887">
    <property type="entry name" value="GLUTATHIONE S-TRANSFERASE KAPPA"/>
    <property type="match status" value="1"/>
</dbReference>
<reference evidence="9" key="1">
    <citation type="submission" date="2017-09" db="EMBL/GenBank/DDBJ databases">
        <title>Depth-based differentiation of microbial function through sediment-hosted aquifers and enrichment of novel symbionts in the deep terrestrial subsurface.</title>
        <authorList>
            <person name="Probst A.J."/>
            <person name="Ladd B."/>
            <person name="Jarett J.K."/>
            <person name="Geller-Mcgrath D.E."/>
            <person name="Sieber C.M.K."/>
            <person name="Emerson J.B."/>
            <person name="Anantharaman K."/>
            <person name="Thomas B.C."/>
            <person name="Malmstrom R."/>
            <person name="Stieglmeier M."/>
            <person name="Klingl A."/>
            <person name="Woyke T."/>
            <person name="Ryan C.M."/>
            <person name="Banfield J.F."/>
        </authorList>
    </citation>
    <scope>NUCLEOTIDE SEQUENCE [LARGE SCALE GENOMIC DNA]</scope>
</reference>
<dbReference type="GO" id="GO:0016491">
    <property type="term" value="F:oxidoreductase activity"/>
    <property type="evidence" value="ECO:0007669"/>
    <property type="project" value="UniProtKB-KW"/>
</dbReference>
<comment type="caution">
    <text evidence="8">The sequence shown here is derived from an EMBL/GenBank/DDBJ whole genome shotgun (WGS) entry which is preliminary data.</text>
</comment>
<evidence type="ECO:0000256" key="3">
    <source>
        <dbReference type="ARBA" id="ARBA00023002"/>
    </source>
</evidence>
<evidence type="ECO:0000259" key="7">
    <source>
        <dbReference type="Pfam" id="PF13462"/>
    </source>
</evidence>
<feature type="domain" description="Thioredoxin-like fold" evidence="7">
    <location>
        <begin position="70"/>
        <end position="243"/>
    </location>
</feature>
<name>A0A2M7B5D9_9BACT</name>
<proteinExistence type="inferred from homology"/>
<gene>
    <name evidence="8" type="ORF">COS61_02010</name>
</gene>
<accession>A0A2M7B5D9</accession>
<feature type="transmembrane region" description="Helical" evidence="6">
    <location>
        <begin position="14"/>
        <end position="33"/>
    </location>
</feature>
<evidence type="ECO:0000256" key="2">
    <source>
        <dbReference type="ARBA" id="ARBA00022729"/>
    </source>
</evidence>
<dbReference type="Pfam" id="PF13462">
    <property type="entry name" value="Thioredoxin_4"/>
    <property type="match status" value="1"/>
</dbReference>
<dbReference type="AlphaFoldDB" id="A0A2M7B5D9"/>
<organism evidence="8 9">
    <name type="scientific">Candidatus Wolfebacteria bacterium CG03_land_8_20_14_0_80_40_12</name>
    <dbReference type="NCBI Taxonomy" id="1975069"/>
    <lineage>
        <taxon>Bacteria</taxon>
        <taxon>Candidatus Wolfeibacteriota</taxon>
    </lineage>
</organism>
<dbReference type="InterPro" id="IPR012336">
    <property type="entry name" value="Thioredoxin-like_fold"/>
</dbReference>
<dbReference type="SUPFAM" id="SSF52833">
    <property type="entry name" value="Thioredoxin-like"/>
    <property type="match status" value="1"/>
</dbReference>
<dbReference type="EMBL" id="PEVJ01000049">
    <property type="protein sequence ID" value="PIU98320.1"/>
    <property type="molecule type" value="Genomic_DNA"/>
</dbReference>
<dbReference type="PANTHER" id="PTHR13887:SF14">
    <property type="entry name" value="DISULFIDE BOND FORMATION PROTEIN D"/>
    <property type="match status" value="1"/>
</dbReference>
<dbReference type="InterPro" id="IPR036249">
    <property type="entry name" value="Thioredoxin-like_sf"/>
</dbReference>
<evidence type="ECO:0000313" key="8">
    <source>
        <dbReference type="EMBL" id="PIU98320.1"/>
    </source>
</evidence>
<comment type="similarity">
    <text evidence="1">Belongs to the thioredoxin family. DsbA subfamily.</text>
</comment>
<evidence type="ECO:0000256" key="6">
    <source>
        <dbReference type="SAM" id="Phobius"/>
    </source>
</evidence>
<keyword evidence="4" id="KW-1015">Disulfide bond</keyword>
<dbReference type="Proteomes" id="UP000228949">
    <property type="component" value="Unassembled WGS sequence"/>
</dbReference>
<evidence type="ECO:0000256" key="4">
    <source>
        <dbReference type="ARBA" id="ARBA00023157"/>
    </source>
</evidence>
<sequence>MDIDNEKESRGSNWALALAIFIAGLMIAMAVIYSTGKQNLESQINQKSATTTKSEILESKTPENIRAVSQDDHIFGNPEAPVKLVGFSDTECFFCKQFHQTMRKIIQEQGANGNVAWIYRHFPLDRIHSKARKEAEATECANELGGNKKFWAYLDRLFEITPSNNNLNLSELPAIAEYVGLNRSLFEECLNSNKYGQRVQDDLDDAIRSGGTGTPYSVIIAPNGKKFTFSGAQPYSTVKSMIDSAMQEK</sequence>
<keyword evidence="6" id="KW-0812">Transmembrane</keyword>